<organism evidence="9">
    <name type="scientific">Menopon gallinae</name>
    <name type="common">poultry shaft louse</name>
    <dbReference type="NCBI Taxonomy" id="328185"/>
    <lineage>
        <taxon>Eukaryota</taxon>
        <taxon>Metazoa</taxon>
        <taxon>Ecdysozoa</taxon>
        <taxon>Arthropoda</taxon>
        <taxon>Hexapoda</taxon>
        <taxon>Insecta</taxon>
        <taxon>Pterygota</taxon>
        <taxon>Neoptera</taxon>
        <taxon>Paraneoptera</taxon>
        <taxon>Psocodea</taxon>
        <taxon>Troctomorpha</taxon>
        <taxon>Phthiraptera</taxon>
        <taxon>Amblycera</taxon>
        <taxon>Menoponidae</taxon>
        <taxon>Menopon</taxon>
    </lineage>
</organism>
<gene>
    <name evidence="9" type="ORF">PYX00_003077</name>
</gene>
<evidence type="ECO:0000313" key="9">
    <source>
        <dbReference type="EMBL" id="KAL0275117.1"/>
    </source>
</evidence>
<keyword evidence="5" id="KW-1133">Transmembrane helix</keyword>
<dbReference type="PANTHER" id="PTHR33968:SF1">
    <property type="entry name" value="PROTEIN PET100 HOMOLOG, MITOCHONDRIAL"/>
    <property type="match status" value="1"/>
</dbReference>
<keyword evidence="4" id="KW-0809">Transit peptide</keyword>
<dbReference type="InterPro" id="IPR018625">
    <property type="entry name" value="Pet100"/>
</dbReference>
<comment type="caution">
    <text evidence="9">The sequence shown here is derived from an EMBL/GenBank/DDBJ whole genome shotgun (WGS) entry which is preliminary data.</text>
</comment>
<dbReference type="PANTHER" id="PTHR33968">
    <property type="entry name" value="PROTEIN PET100 HOMOLOG, MITOCHONDRIAL"/>
    <property type="match status" value="1"/>
</dbReference>
<evidence type="ECO:0000256" key="5">
    <source>
        <dbReference type="ARBA" id="ARBA00022989"/>
    </source>
</evidence>
<dbReference type="EMBL" id="JARGDH010000002">
    <property type="protein sequence ID" value="KAL0275117.1"/>
    <property type="molecule type" value="Genomic_DNA"/>
</dbReference>
<evidence type="ECO:0000256" key="4">
    <source>
        <dbReference type="ARBA" id="ARBA00022946"/>
    </source>
</evidence>
<dbReference type="GO" id="GO:0005743">
    <property type="term" value="C:mitochondrial inner membrane"/>
    <property type="evidence" value="ECO:0007669"/>
    <property type="project" value="TreeGrafter"/>
</dbReference>
<evidence type="ECO:0000256" key="2">
    <source>
        <dbReference type="ARBA" id="ARBA00004325"/>
    </source>
</evidence>
<evidence type="ECO:0000256" key="6">
    <source>
        <dbReference type="ARBA" id="ARBA00023128"/>
    </source>
</evidence>
<name>A0AAW2HZ12_9NEOP</name>
<evidence type="ECO:0000256" key="7">
    <source>
        <dbReference type="ARBA" id="ARBA00023136"/>
    </source>
</evidence>
<keyword evidence="7" id="KW-0472">Membrane</keyword>
<comment type="subcellular location">
    <subcellularLocation>
        <location evidence="1">Membrane</location>
        <topology evidence="1">Single-pass membrane protein</topology>
    </subcellularLocation>
    <subcellularLocation>
        <location evidence="2">Mitochondrion membrane</location>
    </subcellularLocation>
</comment>
<reference evidence="9" key="1">
    <citation type="journal article" date="2024" name="Gigascience">
        <title>Chromosome-level genome of the poultry shaft louse Menopon gallinae provides insight into the host-switching and adaptive evolution of parasitic lice.</title>
        <authorList>
            <person name="Xu Y."/>
            <person name="Ma L."/>
            <person name="Liu S."/>
            <person name="Liang Y."/>
            <person name="Liu Q."/>
            <person name="He Z."/>
            <person name="Tian L."/>
            <person name="Duan Y."/>
            <person name="Cai W."/>
            <person name="Li H."/>
            <person name="Song F."/>
        </authorList>
    </citation>
    <scope>NUCLEOTIDE SEQUENCE</scope>
    <source>
        <strain evidence="9">Cailab_2023a</strain>
    </source>
</reference>
<proteinExistence type="inferred from homology"/>
<evidence type="ECO:0008006" key="10">
    <source>
        <dbReference type="Google" id="ProtNLM"/>
    </source>
</evidence>
<protein>
    <recommendedName>
        <fullName evidence="10">Protein PET100 homolog, mitochondrial</fullName>
    </recommendedName>
</protein>
<dbReference type="AlphaFoldDB" id="A0AAW2HZ12"/>
<evidence type="ECO:0000256" key="8">
    <source>
        <dbReference type="ARBA" id="ARBA00038077"/>
    </source>
</evidence>
<dbReference type="GO" id="GO:0033617">
    <property type="term" value="P:mitochondrial respiratory chain complex IV assembly"/>
    <property type="evidence" value="ECO:0007669"/>
    <property type="project" value="InterPro"/>
</dbReference>
<evidence type="ECO:0000256" key="1">
    <source>
        <dbReference type="ARBA" id="ARBA00004167"/>
    </source>
</evidence>
<dbReference type="Pfam" id="PF09803">
    <property type="entry name" value="Pet100"/>
    <property type="match status" value="1"/>
</dbReference>
<comment type="similarity">
    <text evidence="8">Belongs to the PET100 family.</text>
</comment>
<evidence type="ECO:0000256" key="3">
    <source>
        <dbReference type="ARBA" id="ARBA00022692"/>
    </source>
</evidence>
<sequence>MGGWKLEAFRMAVYISFPVVMFHLFNDPNYFESSVRSLREEVHKRVDQEATMRIRQFQEEFRKKNPLPIEKELMSR</sequence>
<keyword evidence="3" id="KW-0812">Transmembrane</keyword>
<keyword evidence="6" id="KW-0496">Mitochondrion</keyword>
<accession>A0AAW2HZ12</accession>
<dbReference type="GO" id="GO:0051082">
    <property type="term" value="F:unfolded protein binding"/>
    <property type="evidence" value="ECO:0007669"/>
    <property type="project" value="TreeGrafter"/>
</dbReference>